<evidence type="ECO:0000313" key="3">
    <source>
        <dbReference type="EMBL" id="GFS41487.1"/>
    </source>
</evidence>
<evidence type="ECO:0000256" key="2">
    <source>
        <dbReference type="SAM" id="MobiDB-lite"/>
    </source>
</evidence>
<dbReference type="Proteomes" id="UP000585474">
    <property type="component" value="Unassembled WGS sequence"/>
</dbReference>
<accession>A0A7J0DUU4</accession>
<gene>
    <name evidence="3" type="ORF">Acr_00g0074630</name>
</gene>
<feature type="region of interest" description="Disordered" evidence="2">
    <location>
        <begin position="1"/>
        <end position="63"/>
    </location>
</feature>
<evidence type="ECO:0000256" key="1">
    <source>
        <dbReference type="SAM" id="Coils"/>
    </source>
</evidence>
<proteinExistence type="predicted"/>
<keyword evidence="4" id="KW-1185">Reference proteome</keyword>
<comment type="caution">
    <text evidence="3">The sequence shown here is derived from an EMBL/GenBank/DDBJ whole genome shotgun (WGS) entry which is preliminary data.</text>
</comment>
<feature type="coiled-coil region" evidence="1">
    <location>
        <begin position="174"/>
        <end position="201"/>
    </location>
</feature>
<keyword evidence="1" id="KW-0175">Coiled coil</keyword>
<name>A0A7J0DUU4_9ERIC</name>
<sequence>MSKKIDMKKSALMAKGTTSAAKGMVIADTKKKRPMSSPKKENKGPAAKAPAKSKEMSSRMASKVATPAVGGGKLIQWHILPFDQEAFFKNWTLIGRSRAKKQHPIDELRKVKEEHDVNLESCKVVVELNEKEALAKESTIQEYKSSSDFQEVMEWATSKFYGKGFNLGKKQIGRLHLELDIQDLQINVELAEEEEGEEKDKLDNSPSPQ</sequence>
<evidence type="ECO:0000313" key="4">
    <source>
        <dbReference type="Proteomes" id="UP000585474"/>
    </source>
</evidence>
<dbReference type="AlphaFoldDB" id="A0A7J0DUU4"/>
<organism evidence="3 4">
    <name type="scientific">Actinidia rufa</name>
    <dbReference type="NCBI Taxonomy" id="165716"/>
    <lineage>
        <taxon>Eukaryota</taxon>
        <taxon>Viridiplantae</taxon>
        <taxon>Streptophyta</taxon>
        <taxon>Embryophyta</taxon>
        <taxon>Tracheophyta</taxon>
        <taxon>Spermatophyta</taxon>
        <taxon>Magnoliopsida</taxon>
        <taxon>eudicotyledons</taxon>
        <taxon>Gunneridae</taxon>
        <taxon>Pentapetalae</taxon>
        <taxon>asterids</taxon>
        <taxon>Ericales</taxon>
        <taxon>Actinidiaceae</taxon>
        <taxon>Actinidia</taxon>
    </lineage>
</organism>
<protein>
    <submittedName>
        <fullName evidence="3">Uncharacterized protein</fullName>
    </submittedName>
</protein>
<dbReference type="EMBL" id="BJWL01000377">
    <property type="protein sequence ID" value="GFS41487.1"/>
    <property type="molecule type" value="Genomic_DNA"/>
</dbReference>
<reference evidence="4" key="1">
    <citation type="submission" date="2019-07" db="EMBL/GenBank/DDBJ databases">
        <title>De Novo Assembly of kiwifruit Actinidia rufa.</title>
        <authorList>
            <person name="Sugita-Konishi S."/>
            <person name="Sato K."/>
            <person name="Mori E."/>
            <person name="Abe Y."/>
            <person name="Kisaki G."/>
            <person name="Hamano K."/>
            <person name="Suezawa K."/>
            <person name="Otani M."/>
            <person name="Fukuda T."/>
            <person name="Manabe T."/>
            <person name="Gomi K."/>
            <person name="Tabuchi M."/>
            <person name="Akimitsu K."/>
            <person name="Kataoka I."/>
        </authorList>
    </citation>
    <scope>NUCLEOTIDE SEQUENCE [LARGE SCALE GENOMIC DNA]</scope>
    <source>
        <strain evidence="4">cv. Fuchu</strain>
    </source>
</reference>